<protein>
    <recommendedName>
        <fullName evidence="3">Immunity protein 22</fullName>
    </recommendedName>
</protein>
<name>A0A1N7G0W0_9GAMM</name>
<dbReference type="RefSeq" id="WP_076556054.1">
    <property type="nucleotide sequence ID" value="NZ_FTNU01000021.1"/>
</dbReference>
<gene>
    <name evidence="1" type="ORF">SAMN02745664_12122</name>
</gene>
<dbReference type="EMBL" id="FTNU01000021">
    <property type="protein sequence ID" value="SIS06250.1"/>
    <property type="molecule type" value="Genomic_DNA"/>
</dbReference>
<evidence type="ECO:0000313" key="2">
    <source>
        <dbReference type="Proteomes" id="UP000187495"/>
    </source>
</evidence>
<organism evidence="1 2">
    <name type="scientific">Moraxella cuniculi DSM 21768</name>
    <dbReference type="NCBI Taxonomy" id="1122245"/>
    <lineage>
        <taxon>Bacteria</taxon>
        <taxon>Pseudomonadati</taxon>
        <taxon>Pseudomonadota</taxon>
        <taxon>Gammaproteobacteria</taxon>
        <taxon>Moraxellales</taxon>
        <taxon>Moraxellaceae</taxon>
        <taxon>Moraxella</taxon>
    </lineage>
</organism>
<dbReference type="STRING" id="34061.B0189_01975"/>
<dbReference type="AlphaFoldDB" id="A0A1N7G0W0"/>
<keyword evidence="2" id="KW-1185">Reference proteome</keyword>
<proteinExistence type="predicted"/>
<evidence type="ECO:0008006" key="3">
    <source>
        <dbReference type="Google" id="ProtNLM"/>
    </source>
</evidence>
<dbReference type="Proteomes" id="UP000187495">
    <property type="component" value="Unassembled WGS sequence"/>
</dbReference>
<evidence type="ECO:0000313" key="1">
    <source>
        <dbReference type="EMBL" id="SIS06250.1"/>
    </source>
</evidence>
<accession>A0A1N7G0W0</accession>
<sequence length="125" mass="14379">MIKFKKGTIAIWAGFSNKPIDEWLKYTVGVEKSKGKSQIEKEIGYIDIDFFGYYSTENNEIVSIDDLVAEAGTQSLETDKKIIEQSKRLGINSGNRLYYYCNYEFLPDGIDKLYNDLTFIGNFED</sequence>
<reference evidence="2" key="1">
    <citation type="submission" date="2017-01" db="EMBL/GenBank/DDBJ databases">
        <authorList>
            <person name="Varghese N."/>
            <person name="Submissions S."/>
        </authorList>
    </citation>
    <scope>NUCLEOTIDE SEQUENCE [LARGE SCALE GENOMIC DNA]</scope>
    <source>
        <strain evidence="2">DSM 21768</strain>
    </source>
</reference>